<dbReference type="Gene3D" id="2.40.50.140">
    <property type="entry name" value="Nucleic acid-binding proteins"/>
    <property type="match status" value="1"/>
</dbReference>
<feature type="domain" description="S1-like" evidence="7">
    <location>
        <begin position="5"/>
        <end position="73"/>
    </location>
</feature>
<proteinExistence type="inferred from homology"/>
<dbReference type="Proteomes" id="UP001054837">
    <property type="component" value="Unassembled WGS sequence"/>
</dbReference>
<dbReference type="Pfam" id="PF01176">
    <property type="entry name" value="eIF-1a"/>
    <property type="match status" value="1"/>
</dbReference>
<keyword evidence="9" id="KW-1185">Reference proteome</keyword>
<dbReference type="InterPro" id="IPR006196">
    <property type="entry name" value="RNA-binding_domain_S1_IF1"/>
</dbReference>
<evidence type="ECO:0000259" key="7">
    <source>
        <dbReference type="PROSITE" id="PS50832"/>
    </source>
</evidence>
<dbReference type="SUPFAM" id="SSF50249">
    <property type="entry name" value="Nucleic acid-binding proteins"/>
    <property type="match status" value="1"/>
</dbReference>
<dbReference type="AlphaFoldDB" id="A0AAV4X1L6"/>
<name>A0AAV4X1L6_9ARAC</name>
<evidence type="ECO:0000256" key="3">
    <source>
        <dbReference type="ARBA" id="ARBA00022884"/>
    </source>
</evidence>
<keyword evidence="5" id="KW-0396">Initiation factor</keyword>
<keyword evidence="3" id="KW-0694">RNA-binding</keyword>
<dbReference type="PROSITE" id="PS50832">
    <property type="entry name" value="S1_IF1_TYPE"/>
    <property type="match status" value="1"/>
</dbReference>
<dbReference type="SMART" id="SM00652">
    <property type="entry name" value="eIF1a"/>
    <property type="match status" value="1"/>
</dbReference>
<feature type="region of interest" description="Disordered" evidence="6">
    <location>
        <begin position="132"/>
        <end position="170"/>
    </location>
</feature>
<dbReference type="PANTHER" id="PTHR21641">
    <property type="entry name" value="TRANSLATION INITIATION FACTOR-RELATED"/>
    <property type="match status" value="1"/>
</dbReference>
<dbReference type="GO" id="GO:0003723">
    <property type="term" value="F:RNA binding"/>
    <property type="evidence" value="ECO:0007669"/>
    <property type="project" value="UniProtKB-KW"/>
</dbReference>
<keyword evidence="5" id="KW-0648">Protein biosynthesis</keyword>
<reference evidence="8 9" key="1">
    <citation type="submission" date="2021-06" db="EMBL/GenBank/DDBJ databases">
        <title>Caerostris darwini draft genome.</title>
        <authorList>
            <person name="Kono N."/>
            <person name="Arakawa K."/>
        </authorList>
    </citation>
    <scope>NUCLEOTIDE SEQUENCE [LARGE SCALE GENOMIC DNA]</scope>
</reference>
<organism evidence="8 9">
    <name type="scientific">Caerostris darwini</name>
    <dbReference type="NCBI Taxonomy" id="1538125"/>
    <lineage>
        <taxon>Eukaryota</taxon>
        <taxon>Metazoa</taxon>
        <taxon>Ecdysozoa</taxon>
        <taxon>Arthropoda</taxon>
        <taxon>Chelicerata</taxon>
        <taxon>Arachnida</taxon>
        <taxon>Araneae</taxon>
        <taxon>Araneomorphae</taxon>
        <taxon>Entelegynae</taxon>
        <taxon>Araneoidea</taxon>
        <taxon>Araneidae</taxon>
        <taxon>Caerostris</taxon>
    </lineage>
</organism>
<gene>
    <name evidence="8" type="primary">eif1ad</name>
    <name evidence="8" type="ORF">CDAR_100401</name>
</gene>
<dbReference type="PANTHER" id="PTHR21641:SF0">
    <property type="entry name" value="RNA-BINDING PROTEIN EIF1AD-RELATED"/>
    <property type="match status" value="1"/>
</dbReference>
<evidence type="ECO:0000313" key="8">
    <source>
        <dbReference type="EMBL" id="GIY89095.1"/>
    </source>
</evidence>
<comment type="caution">
    <text evidence="8">The sequence shown here is derived from an EMBL/GenBank/DDBJ whole genome shotgun (WGS) entry which is preliminary data.</text>
</comment>
<accession>A0AAV4X1L6</accession>
<dbReference type="EMBL" id="BPLQ01015574">
    <property type="protein sequence ID" value="GIY89095.1"/>
    <property type="molecule type" value="Genomic_DNA"/>
</dbReference>
<evidence type="ECO:0000256" key="1">
    <source>
        <dbReference type="ARBA" id="ARBA00007340"/>
    </source>
</evidence>
<evidence type="ECO:0000256" key="2">
    <source>
        <dbReference type="ARBA" id="ARBA00020989"/>
    </source>
</evidence>
<dbReference type="GO" id="GO:0005634">
    <property type="term" value="C:nucleus"/>
    <property type="evidence" value="ECO:0007669"/>
    <property type="project" value="TreeGrafter"/>
</dbReference>
<dbReference type="InterPro" id="IPR039294">
    <property type="entry name" value="EIF1AD"/>
</dbReference>
<evidence type="ECO:0000256" key="6">
    <source>
        <dbReference type="SAM" id="MobiDB-lite"/>
    </source>
</evidence>
<evidence type="ECO:0000256" key="5">
    <source>
        <dbReference type="PROSITE-ProRule" id="PRU00181"/>
    </source>
</evidence>
<evidence type="ECO:0000256" key="4">
    <source>
        <dbReference type="ARBA" id="ARBA00031998"/>
    </source>
</evidence>
<feature type="compositionally biased region" description="Acidic residues" evidence="6">
    <location>
        <begin position="150"/>
        <end position="170"/>
    </location>
</feature>
<protein>
    <recommendedName>
        <fullName evidence="2">Probable RNA-binding protein EIF1AD</fullName>
    </recommendedName>
    <alternativeName>
        <fullName evidence="4">Eukaryotic translation initiation factor 1A domain-containing protein</fullName>
    </alternativeName>
</protein>
<sequence>MTRVTKKKFVRDEVTNDYDLPTKEQQIVRVVKSCGSNLHEVMTCEGKTFIASMPTKFRRNIWVRIADFVVIDPIVEGDKVKGEISRVLLEDQIRYYKKQGVWPGTFPTLQTDRINRYMEKIGLKKKEEDSAINANDCYMRDDDLPPVSSDESDEDDLPPTSSDESDKDDN</sequence>
<dbReference type="InterPro" id="IPR012340">
    <property type="entry name" value="NA-bd_OB-fold"/>
</dbReference>
<dbReference type="GO" id="GO:0003743">
    <property type="term" value="F:translation initiation factor activity"/>
    <property type="evidence" value="ECO:0007669"/>
    <property type="project" value="UniProtKB-UniRule"/>
</dbReference>
<comment type="similarity">
    <text evidence="1">Belongs to the EIF1AD family.</text>
</comment>
<dbReference type="InterPro" id="IPR001253">
    <property type="entry name" value="TIF_eIF-1A"/>
</dbReference>
<evidence type="ECO:0000313" key="9">
    <source>
        <dbReference type="Proteomes" id="UP001054837"/>
    </source>
</evidence>